<proteinExistence type="predicted"/>
<dbReference type="OrthoDB" id="5582002at2759"/>
<name>M5G4A4_DACPD</name>
<dbReference type="OMA" id="WKEWKRG"/>
<gene>
    <name evidence="3" type="ORF">DACRYDRAFT_21396</name>
</gene>
<evidence type="ECO:0000313" key="4">
    <source>
        <dbReference type="Proteomes" id="UP000030653"/>
    </source>
</evidence>
<dbReference type="GeneID" id="63687439"/>
<feature type="region of interest" description="Disordered" evidence="1">
    <location>
        <begin position="1"/>
        <end position="32"/>
    </location>
</feature>
<keyword evidence="2" id="KW-1133">Transmembrane helix</keyword>
<dbReference type="AlphaFoldDB" id="M5G4A4"/>
<reference evidence="3 4" key="1">
    <citation type="journal article" date="2012" name="Science">
        <title>The Paleozoic origin of enzymatic lignin decomposition reconstructed from 31 fungal genomes.</title>
        <authorList>
            <person name="Floudas D."/>
            <person name="Binder M."/>
            <person name="Riley R."/>
            <person name="Barry K."/>
            <person name="Blanchette R.A."/>
            <person name="Henrissat B."/>
            <person name="Martinez A.T."/>
            <person name="Otillar R."/>
            <person name="Spatafora J.W."/>
            <person name="Yadav J.S."/>
            <person name="Aerts A."/>
            <person name="Benoit I."/>
            <person name="Boyd A."/>
            <person name="Carlson A."/>
            <person name="Copeland A."/>
            <person name="Coutinho P.M."/>
            <person name="de Vries R.P."/>
            <person name="Ferreira P."/>
            <person name="Findley K."/>
            <person name="Foster B."/>
            <person name="Gaskell J."/>
            <person name="Glotzer D."/>
            <person name="Gorecki P."/>
            <person name="Heitman J."/>
            <person name="Hesse C."/>
            <person name="Hori C."/>
            <person name="Igarashi K."/>
            <person name="Jurgens J.A."/>
            <person name="Kallen N."/>
            <person name="Kersten P."/>
            <person name="Kohler A."/>
            <person name="Kuees U."/>
            <person name="Kumar T.K.A."/>
            <person name="Kuo A."/>
            <person name="LaButti K."/>
            <person name="Larrondo L.F."/>
            <person name="Lindquist E."/>
            <person name="Ling A."/>
            <person name="Lombard V."/>
            <person name="Lucas S."/>
            <person name="Lundell T."/>
            <person name="Martin R."/>
            <person name="McLaughlin D.J."/>
            <person name="Morgenstern I."/>
            <person name="Morin E."/>
            <person name="Murat C."/>
            <person name="Nagy L.G."/>
            <person name="Nolan M."/>
            <person name="Ohm R.A."/>
            <person name="Patyshakuliyeva A."/>
            <person name="Rokas A."/>
            <person name="Ruiz-Duenas F.J."/>
            <person name="Sabat G."/>
            <person name="Salamov A."/>
            <person name="Samejima M."/>
            <person name="Schmutz J."/>
            <person name="Slot J.C."/>
            <person name="St John F."/>
            <person name="Stenlid J."/>
            <person name="Sun H."/>
            <person name="Sun S."/>
            <person name="Syed K."/>
            <person name="Tsang A."/>
            <person name="Wiebenga A."/>
            <person name="Young D."/>
            <person name="Pisabarro A."/>
            <person name="Eastwood D.C."/>
            <person name="Martin F."/>
            <person name="Cullen D."/>
            <person name="Grigoriev I.V."/>
            <person name="Hibbett D.S."/>
        </authorList>
    </citation>
    <scope>NUCLEOTIDE SEQUENCE [LARGE SCALE GENOMIC DNA]</scope>
    <source>
        <strain evidence="3 4">DJM-731 SS1</strain>
    </source>
</reference>
<protein>
    <submittedName>
        <fullName evidence="3">Uncharacterized protein</fullName>
    </submittedName>
</protein>
<evidence type="ECO:0000256" key="1">
    <source>
        <dbReference type="SAM" id="MobiDB-lite"/>
    </source>
</evidence>
<feature type="transmembrane region" description="Helical" evidence="2">
    <location>
        <begin position="106"/>
        <end position="125"/>
    </location>
</feature>
<keyword evidence="2" id="KW-0812">Transmembrane</keyword>
<keyword evidence="4" id="KW-1185">Reference proteome</keyword>
<keyword evidence="2" id="KW-0472">Membrane</keyword>
<accession>M5G4A4</accession>
<dbReference type="Proteomes" id="UP000030653">
    <property type="component" value="Unassembled WGS sequence"/>
</dbReference>
<evidence type="ECO:0000313" key="3">
    <source>
        <dbReference type="EMBL" id="EJU03055.1"/>
    </source>
</evidence>
<evidence type="ECO:0000256" key="2">
    <source>
        <dbReference type="SAM" id="Phobius"/>
    </source>
</evidence>
<dbReference type="RefSeq" id="XP_040629949.1">
    <property type="nucleotide sequence ID" value="XM_040772377.1"/>
</dbReference>
<dbReference type="HOGENOM" id="CLU_053753_0_0_1"/>
<dbReference type="STRING" id="1858805.M5G4A4"/>
<dbReference type="EMBL" id="JH795860">
    <property type="protein sequence ID" value="EJU03055.1"/>
    <property type="molecule type" value="Genomic_DNA"/>
</dbReference>
<sequence length="288" mass="31069">MGKRLVPIGDAGTGRPPGAASPRAQYGNSSSFVPPSSALLPGAHDGGPMEYVTVPTLGPDWGAEELREMSRKGRRETIAAARVKRWRAWIRDEEGIFGKWGRRKSLVWGAFAMCCIVGILLAVLLPRVPDIQLYGTTPFTSQASDNTTTAFFRIPANFTFQADIALQIDTSSQVALPLQMGSMWAIVWDTDTNVAVGTGSLSSFSAPAKQYTPVSMPLVFEYAAVNASDPTWAAFRNACGYIWSGTTRPGLNLRIQLFMKIVGLVPSYQSAVSLSNVPCPIILPQDAP</sequence>
<organism evidence="3 4">
    <name type="scientific">Dacryopinax primogenitus (strain DJM 731)</name>
    <name type="common">Brown rot fungus</name>
    <dbReference type="NCBI Taxonomy" id="1858805"/>
    <lineage>
        <taxon>Eukaryota</taxon>
        <taxon>Fungi</taxon>
        <taxon>Dikarya</taxon>
        <taxon>Basidiomycota</taxon>
        <taxon>Agaricomycotina</taxon>
        <taxon>Dacrymycetes</taxon>
        <taxon>Dacrymycetales</taxon>
        <taxon>Dacrymycetaceae</taxon>
        <taxon>Dacryopinax</taxon>
    </lineage>
</organism>